<dbReference type="GO" id="GO:0005524">
    <property type="term" value="F:ATP binding"/>
    <property type="evidence" value="ECO:0007669"/>
    <property type="project" value="UniProtKB-KW"/>
</dbReference>
<dbReference type="SUPFAM" id="SSF52540">
    <property type="entry name" value="P-loop containing nucleoside triphosphate hydrolases"/>
    <property type="match status" value="1"/>
</dbReference>
<dbReference type="CDD" id="cd03220">
    <property type="entry name" value="ABC_KpsT_Wzt"/>
    <property type="match status" value="1"/>
</dbReference>
<evidence type="ECO:0000313" key="7">
    <source>
        <dbReference type="Proteomes" id="UP001225316"/>
    </source>
</evidence>
<dbReference type="InterPro" id="IPR050683">
    <property type="entry name" value="Bact_Polysacc_Export_ATP-bd"/>
</dbReference>
<dbReference type="InterPro" id="IPR003593">
    <property type="entry name" value="AAA+_ATPase"/>
</dbReference>
<dbReference type="PROSITE" id="PS50893">
    <property type="entry name" value="ABC_TRANSPORTER_2"/>
    <property type="match status" value="1"/>
</dbReference>
<dbReference type="Pfam" id="PF00005">
    <property type="entry name" value="ABC_tran"/>
    <property type="match status" value="1"/>
</dbReference>
<evidence type="ECO:0000256" key="4">
    <source>
        <dbReference type="ARBA" id="ARBA00022840"/>
    </source>
</evidence>
<evidence type="ECO:0000259" key="5">
    <source>
        <dbReference type="PROSITE" id="PS50893"/>
    </source>
</evidence>
<dbReference type="SMART" id="SM00382">
    <property type="entry name" value="AAA"/>
    <property type="match status" value="1"/>
</dbReference>
<evidence type="ECO:0000256" key="1">
    <source>
        <dbReference type="ARBA" id="ARBA00005417"/>
    </source>
</evidence>
<dbReference type="Gene3D" id="3.40.50.300">
    <property type="entry name" value="P-loop containing nucleotide triphosphate hydrolases"/>
    <property type="match status" value="1"/>
</dbReference>
<evidence type="ECO:0000256" key="3">
    <source>
        <dbReference type="ARBA" id="ARBA00022741"/>
    </source>
</evidence>
<evidence type="ECO:0000256" key="2">
    <source>
        <dbReference type="ARBA" id="ARBA00022448"/>
    </source>
</evidence>
<dbReference type="PANTHER" id="PTHR46743">
    <property type="entry name" value="TEICHOIC ACIDS EXPORT ATP-BINDING PROTEIN TAGH"/>
    <property type="match status" value="1"/>
</dbReference>
<keyword evidence="4 6" id="KW-0067">ATP-binding</keyword>
<comment type="similarity">
    <text evidence="1">Belongs to the ABC transporter superfamily.</text>
</comment>
<name>A0ABU1AWS0_9BACT</name>
<gene>
    <name evidence="6" type="ORF">QEH52_13570</name>
</gene>
<reference evidence="6 7" key="1">
    <citation type="submission" date="2023-04" db="EMBL/GenBank/DDBJ databases">
        <title>A novel bacteria isolated from coastal sediment.</title>
        <authorList>
            <person name="Liu X.-J."/>
            <person name="Du Z.-J."/>
        </authorList>
    </citation>
    <scope>NUCLEOTIDE SEQUENCE [LARGE SCALE GENOMIC DNA]</scope>
    <source>
        <strain evidence="6 7">SDUM461003</strain>
    </source>
</reference>
<dbReference type="InterPro" id="IPR027417">
    <property type="entry name" value="P-loop_NTPase"/>
</dbReference>
<comment type="caution">
    <text evidence="6">The sequence shown here is derived from an EMBL/GenBank/DDBJ whole genome shotgun (WGS) entry which is preliminary data.</text>
</comment>
<proteinExistence type="inferred from homology"/>
<keyword evidence="2" id="KW-0813">Transport</keyword>
<keyword evidence="3" id="KW-0547">Nucleotide-binding</keyword>
<dbReference type="PANTHER" id="PTHR46743:SF2">
    <property type="entry name" value="TEICHOIC ACIDS EXPORT ATP-BINDING PROTEIN TAGH"/>
    <property type="match status" value="1"/>
</dbReference>
<dbReference type="InterPro" id="IPR015860">
    <property type="entry name" value="ABC_transpr_TagH-like"/>
</dbReference>
<dbReference type="Proteomes" id="UP001225316">
    <property type="component" value="Unassembled WGS sequence"/>
</dbReference>
<organism evidence="6 7">
    <name type="scientific">Thalassobacterium maritimum</name>
    <dbReference type="NCBI Taxonomy" id="3041265"/>
    <lineage>
        <taxon>Bacteria</taxon>
        <taxon>Pseudomonadati</taxon>
        <taxon>Verrucomicrobiota</taxon>
        <taxon>Opitutia</taxon>
        <taxon>Puniceicoccales</taxon>
        <taxon>Coraliomargaritaceae</taxon>
        <taxon>Thalassobacterium</taxon>
    </lineage>
</organism>
<feature type="domain" description="ABC transporter" evidence="5">
    <location>
        <begin position="36"/>
        <end position="257"/>
    </location>
</feature>
<dbReference type="EMBL" id="JARXHW010000033">
    <property type="protein sequence ID" value="MDQ8208548.1"/>
    <property type="molecule type" value="Genomic_DNA"/>
</dbReference>
<sequence length="410" mass="45513">MPSIAIKAENLSKCYQLGQFGASSLREEASHLIRRLRTRGQSAEGAKNDFWALKNLNFEIEQGDVVGIIGRNGAGKSTLLKLISRITTPSQGEIRLRGKVAALLEVGTGFHQELTGRENIYLNGTILGMKKREIDRKLDEIIAFSGIEKHIDTPVKRYSSGMNVRLGFAVAAHLEPDILIVDEVLAVGDLEFQKKCLSKMQDISGHGRTVLFVSHNMSSIRTVCRNALLLSAGQIEKQGSVDEVIDAYMQGANNTQRLANEFKPVSVHESGGLRLLTAAIESETATHLPLEMTLRLENQSREDYEIGASFAFRNNNNTPILQVFSVHQNTRFKIAAQSRAEIRCRVPSLDLVPGEYYINLLFDHKAGELCTYKSAFLINVEDSSFQKYGHMMHATGFPVLPQAQWSSLPL</sequence>
<protein>
    <submittedName>
        <fullName evidence="6">Polysaccharide ABC transporter ATP-binding protein</fullName>
    </submittedName>
</protein>
<evidence type="ECO:0000313" key="6">
    <source>
        <dbReference type="EMBL" id="MDQ8208548.1"/>
    </source>
</evidence>
<accession>A0ABU1AWS0</accession>
<dbReference type="InterPro" id="IPR003439">
    <property type="entry name" value="ABC_transporter-like_ATP-bd"/>
</dbReference>
<keyword evidence="7" id="KW-1185">Reference proteome</keyword>
<dbReference type="RefSeq" id="WP_308951168.1">
    <property type="nucleotide sequence ID" value="NZ_JARXHW010000033.1"/>
</dbReference>